<protein>
    <recommendedName>
        <fullName evidence="2">PF03932 family protein CutC</fullName>
    </recommendedName>
</protein>
<dbReference type="GO" id="GO:0005507">
    <property type="term" value="F:copper ion binding"/>
    <property type="evidence" value="ECO:0007669"/>
    <property type="project" value="TreeGrafter"/>
</dbReference>
<reference evidence="3" key="1">
    <citation type="submission" date="2022-06" db="EMBL/GenBank/DDBJ databases">
        <title>Isolation of gut microbiota from human fecal samples.</title>
        <authorList>
            <person name="Pamer E.G."/>
            <person name="Barat B."/>
            <person name="Waligurski E."/>
            <person name="Medina S."/>
            <person name="Paddock L."/>
            <person name="Mostad J."/>
        </authorList>
    </citation>
    <scope>NUCLEOTIDE SEQUENCE</scope>
    <source>
        <strain evidence="3">DFI.6.22</strain>
    </source>
</reference>
<dbReference type="PANTHER" id="PTHR12598:SF0">
    <property type="entry name" value="COPPER HOMEOSTASIS PROTEIN CUTC HOMOLOG"/>
    <property type="match status" value="1"/>
</dbReference>
<comment type="subcellular location">
    <subcellularLocation>
        <location evidence="2">Cytoplasm</location>
    </subcellularLocation>
</comment>
<organism evidence="3 4">
    <name type="scientific">Alistipes onderdonkii</name>
    <dbReference type="NCBI Taxonomy" id="328813"/>
    <lineage>
        <taxon>Bacteria</taxon>
        <taxon>Pseudomonadati</taxon>
        <taxon>Bacteroidota</taxon>
        <taxon>Bacteroidia</taxon>
        <taxon>Bacteroidales</taxon>
        <taxon>Rikenellaceae</taxon>
        <taxon>Alistipes</taxon>
    </lineage>
</organism>
<keyword evidence="2" id="KW-0963">Cytoplasm</keyword>
<proteinExistence type="inferred from homology"/>
<comment type="caution">
    <text evidence="3">The sequence shown here is derived from an EMBL/GenBank/DDBJ whole genome shotgun (WGS) entry which is preliminary data.</text>
</comment>
<dbReference type="Gene3D" id="3.20.20.380">
    <property type="entry name" value="Copper homeostasis (CutC) domain"/>
    <property type="match status" value="1"/>
</dbReference>
<comment type="caution">
    <text evidence="2">Once thought to be involved in copper homeostasis, experiments in E.coli have shown this is not the case.</text>
</comment>
<dbReference type="InterPro" id="IPR036822">
    <property type="entry name" value="CutC-like_dom_sf"/>
</dbReference>
<comment type="similarity">
    <text evidence="1 2">Belongs to the CutC family.</text>
</comment>
<dbReference type="RefSeq" id="WP_256166414.1">
    <property type="nucleotide sequence ID" value="NZ_JANGBQ010000016.1"/>
</dbReference>
<accession>A0AAJ1FGK4</accession>
<dbReference type="GO" id="GO:0005737">
    <property type="term" value="C:cytoplasm"/>
    <property type="evidence" value="ECO:0007669"/>
    <property type="project" value="UniProtKB-SubCell"/>
</dbReference>
<dbReference type="FunFam" id="3.20.20.380:FF:000001">
    <property type="entry name" value="Copper homeostasis protein CutC"/>
    <property type="match status" value="1"/>
</dbReference>
<sequence length="243" mass="26373">MTTELCTYTRNACDIARRTGVERIELCAAPLEGGTTPSAGLIRYARSLPGLRLSVMIRPRGGDFLYTDDEVALMAEEIRLAREYGADGVVFGLLTPDGEVDETRTAQLVREAEGMEVTFHRAFDMTRDSRQALEAVIRTGCRRVLTSGGRNTAQEGIETLRALAAQATGRIEIMAGSGVGPSNARLLAATGVDALHFSARRERESGMRFRNPRVSMGGCAGVPEYTVTDADEAFVRQLLAKLE</sequence>
<evidence type="ECO:0000313" key="4">
    <source>
        <dbReference type="Proteomes" id="UP001205035"/>
    </source>
</evidence>
<evidence type="ECO:0000313" key="3">
    <source>
        <dbReference type="EMBL" id="MCQ5083401.1"/>
    </source>
</evidence>
<dbReference type="SUPFAM" id="SSF110395">
    <property type="entry name" value="CutC-like"/>
    <property type="match status" value="1"/>
</dbReference>
<dbReference type="Pfam" id="PF03932">
    <property type="entry name" value="CutC"/>
    <property type="match status" value="1"/>
</dbReference>
<name>A0AAJ1FGK4_9BACT</name>
<dbReference type="InterPro" id="IPR005627">
    <property type="entry name" value="CutC-like"/>
</dbReference>
<dbReference type="Proteomes" id="UP001205035">
    <property type="component" value="Unassembled WGS sequence"/>
</dbReference>
<dbReference type="HAMAP" id="MF_00795">
    <property type="entry name" value="CutC"/>
    <property type="match status" value="1"/>
</dbReference>
<dbReference type="EMBL" id="JANGBQ010000016">
    <property type="protein sequence ID" value="MCQ5083401.1"/>
    <property type="molecule type" value="Genomic_DNA"/>
</dbReference>
<gene>
    <name evidence="2" type="primary">cutC</name>
    <name evidence="3" type="ORF">NE651_10945</name>
</gene>
<evidence type="ECO:0000256" key="2">
    <source>
        <dbReference type="HAMAP-Rule" id="MF_00795"/>
    </source>
</evidence>
<evidence type="ECO:0000256" key="1">
    <source>
        <dbReference type="ARBA" id="ARBA00007768"/>
    </source>
</evidence>
<dbReference type="PANTHER" id="PTHR12598">
    <property type="entry name" value="COPPER HOMEOSTASIS PROTEIN CUTC"/>
    <property type="match status" value="1"/>
</dbReference>
<dbReference type="AlphaFoldDB" id="A0AAJ1FGK4"/>